<dbReference type="Proteomes" id="UP000305067">
    <property type="component" value="Unassembled WGS sequence"/>
</dbReference>
<dbReference type="SUPFAM" id="SSF50985">
    <property type="entry name" value="RCC1/BLIP-II"/>
    <property type="match status" value="1"/>
</dbReference>
<dbReference type="Gene3D" id="2.130.10.30">
    <property type="entry name" value="Regulator of chromosome condensation 1/beta-lactamase-inhibitor protein II"/>
    <property type="match status" value="1"/>
</dbReference>
<dbReference type="Gene3D" id="3.30.710.10">
    <property type="entry name" value="Potassium Channel Kv1.1, Chain A"/>
    <property type="match status" value="2"/>
</dbReference>
<feature type="region of interest" description="Disordered" evidence="3">
    <location>
        <begin position="21"/>
        <end position="48"/>
    </location>
</feature>
<evidence type="ECO:0000256" key="1">
    <source>
        <dbReference type="ARBA" id="ARBA00022737"/>
    </source>
</evidence>
<dbReference type="InterPro" id="IPR000408">
    <property type="entry name" value="Reg_chr_condens"/>
</dbReference>
<reference evidence="5 6" key="1">
    <citation type="journal article" date="2019" name="Nat. Ecol. Evol.">
        <title>Megaphylogeny resolves global patterns of mushroom evolution.</title>
        <authorList>
            <person name="Varga T."/>
            <person name="Krizsan K."/>
            <person name="Foldi C."/>
            <person name="Dima B."/>
            <person name="Sanchez-Garcia M."/>
            <person name="Sanchez-Ramirez S."/>
            <person name="Szollosi G.J."/>
            <person name="Szarkandi J.G."/>
            <person name="Papp V."/>
            <person name="Albert L."/>
            <person name="Andreopoulos W."/>
            <person name="Angelini C."/>
            <person name="Antonin V."/>
            <person name="Barry K.W."/>
            <person name="Bougher N.L."/>
            <person name="Buchanan P."/>
            <person name="Buyck B."/>
            <person name="Bense V."/>
            <person name="Catcheside P."/>
            <person name="Chovatia M."/>
            <person name="Cooper J."/>
            <person name="Damon W."/>
            <person name="Desjardin D."/>
            <person name="Finy P."/>
            <person name="Geml J."/>
            <person name="Haridas S."/>
            <person name="Hughes K."/>
            <person name="Justo A."/>
            <person name="Karasinski D."/>
            <person name="Kautmanova I."/>
            <person name="Kiss B."/>
            <person name="Kocsube S."/>
            <person name="Kotiranta H."/>
            <person name="LaButti K.M."/>
            <person name="Lechner B.E."/>
            <person name="Liimatainen K."/>
            <person name="Lipzen A."/>
            <person name="Lukacs Z."/>
            <person name="Mihaltcheva S."/>
            <person name="Morgado L.N."/>
            <person name="Niskanen T."/>
            <person name="Noordeloos M.E."/>
            <person name="Ohm R.A."/>
            <person name="Ortiz-Santana B."/>
            <person name="Ovrebo C."/>
            <person name="Racz N."/>
            <person name="Riley R."/>
            <person name="Savchenko A."/>
            <person name="Shiryaev A."/>
            <person name="Soop K."/>
            <person name="Spirin V."/>
            <person name="Szebenyi C."/>
            <person name="Tomsovsky M."/>
            <person name="Tulloss R.E."/>
            <person name="Uehling J."/>
            <person name="Grigoriev I.V."/>
            <person name="Vagvolgyi C."/>
            <person name="Papp T."/>
            <person name="Martin F.M."/>
            <person name="Miettinen O."/>
            <person name="Hibbett D.S."/>
            <person name="Nagy L.G."/>
        </authorList>
    </citation>
    <scope>NUCLEOTIDE SEQUENCE [LARGE SCALE GENOMIC DNA]</scope>
    <source>
        <strain evidence="5 6">CBS 309.79</strain>
    </source>
</reference>
<dbReference type="InterPro" id="IPR011333">
    <property type="entry name" value="SKP1/BTB/POZ_sf"/>
</dbReference>
<dbReference type="InterPro" id="IPR000210">
    <property type="entry name" value="BTB/POZ_dom"/>
</dbReference>
<feature type="repeat" description="RCC1" evidence="2">
    <location>
        <begin position="228"/>
        <end position="277"/>
    </location>
</feature>
<keyword evidence="1" id="KW-0677">Repeat</keyword>
<dbReference type="PANTHER" id="PTHR22872:SF2">
    <property type="entry name" value="INHIBITOR OF BRUTON TYROSINE KINASE"/>
    <property type="match status" value="1"/>
</dbReference>
<dbReference type="Pfam" id="PF00651">
    <property type="entry name" value="BTB"/>
    <property type="match status" value="2"/>
</dbReference>
<dbReference type="PANTHER" id="PTHR22872">
    <property type="entry name" value="BTK-BINDING PROTEIN-RELATED"/>
    <property type="match status" value="1"/>
</dbReference>
<dbReference type="InterPro" id="IPR036770">
    <property type="entry name" value="Ankyrin_rpt-contain_sf"/>
</dbReference>
<evidence type="ECO:0000256" key="3">
    <source>
        <dbReference type="SAM" id="MobiDB-lite"/>
    </source>
</evidence>
<dbReference type="OrthoDB" id="1893551at2759"/>
<evidence type="ECO:0000259" key="4">
    <source>
        <dbReference type="PROSITE" id="PS50097"/>
    </source>
</evidence>
<dbReference type="InterPro" id="IPR002110">
    <property type="entry name" value="Ankyrin_rpt"/>
</dbReference>
<dbReference type="SUPFAM" id="SSF54695">
    <property type="entry name" value="POZ domain"/>
    <property type="match status" value="2"/>
</dbReference>
<keyword evidence="6" id="KW-1185">Reference proteome</keyword>
<dbReference type="SUPFAM" id="SSF48403">
    <property type="entry name" value="Ankyrin repeat"/>
    <property type="match status" value="1"/>
</dbReference>
<dbReference type="Gene3D" id="1.25.40.20">
    <property type="entry name" value="Ankyrin repeat-containing domain"/>
    <property type="match status" value="1"/>
</dbReference>
<gene>
    <name evidence="5" type="ORF">BDV98DRAFT_508823</name>
</gene>
<feature type="compositionally biased region" description="Polar residues" evidence="3">
    <location>
        <begin position="35"/>
        <end position="48"/>
    </location>
</feature>
<dbReference type="SMART" id="SM00225">
    <property type="entry name" value="BTB"/>
    <property type="match status" value="2"/>
</dbReference>
<protein>
    <submittedName>
        <fullName evidence="5">Regulator of chromosome condensation 1/beta-lactamase-inhibitor protein II</fullName>
    </submittedName>
</protein>
<dbReference type="InterPro" id="IPR009091">
    <property type="entry name" value="RCC1/BLIP-II"/>
</dbReference>
<evidence type="ECO:0000313" key="6">
    <source>
        <dbReference type="Proteomes" id="UP000305067"/>
    </source>
</evidence>
<feature type="domain" description="BTB" evidence="4">
    <location>
        <begin position="798"/>
        <end position="871"/>
    </location>
</feature>
<sequence>MTLLHVHFKLRNLQGFKAAIHTDASSDRSEPTPAPSTSGGRSWSKSTHASSLSATNGVNKFDAGCTVLHLACASKDGADLEYVRLLLAHPSINVNLQDVENRWTALHRALYHGNIPAALLILRRQDTDPDLKDFEGYTAYDLYNSTIEHSKPASSPSPLADLYTWGTNSNFTLGLGDGNDRAYPELVPLPQPEQPASAPIYQRFRSHRVRQTAMSRLHSAVIISESNSNLRLCGFGSGGRLGPGQHIQYSFTTLPQFTHTVVSVALGQDHTLVLTSTGEIYSWGLNRFSQLGYPVENTTQGRLEEPIQLTPRRILCPYRKDWVVEGVAASKVASACWTSLEVFTWGTNNGQLGYDRMSAPAQLSPRKVASLEQPVTSITMTDFGMACLLKSYDVILFYSNRHSKVNFPANAFPAEMKVYRPMRAVEDFRIVKIMSCDDNMAAMSANGELFMFSVPDPSKDKDRGMPRASRVWALRKQFSAVKDAALGADGSVVICTDSGHVFVRSRKAQMSAAGKTFKFRKIPYIHRVVAVSANNAGAFAAHRVEFEPRPIHVGGNVLSEDLAAIQPYLARLVSQENAAADLTLEPIPADPDTEDQAEDPVIAKDTLDMKKLLLLLSSSSTKSSSAPGSLRQPHGADIQVEVGQHAFPCHTVVLMARSPTFRQLLLSPKKAISSEAAEITLSFPKGRSKITSLPRIVIQGAHSITVLILLFYLYSDRILAIWDRRISASLQSDLTFANIRGEDMRVGLQKLASVMELPALQAALQYHVRTEPTPTMPDDLAKLYSDSQREASRLGSSPDVLLQLKDQVIRCYSTILRARSPFFADLFGDEDWTRHRKDANGVVTVDLAHLESRVMVFVLRFMCQGDEDIFDVVENVSSVDELLDLTFDVMAAANELLLDRLTHICAAVILRYLTPQTACFILSDATHLNAKQMVDRVQHYVSVNLELFLQSRLLEDLPFHLTKLLSRYIHAAQNAKSPFSRGDAQLKVAMEKHRDWLATEDFPTPLVRSARSRKESRISPKASRVRINAPERPSPGPSVRPQRSVKTQPSFDDIFSMEEDVTGATASLSNSRKQSVDAITPTHKRSYEGITPSQKPGWGEVSSVKR</sequence>
<evidence type="ECO:0000256" key="2">
    <source>
        <dbReference type="PROSITE-ProRule" id="PRU00235"/>
    </source>
</evidence>
<dbReference type="EMBL" id="ML178828">
    <property type="protein sequence ID" value="TFL00520.1"/>
    <property type="molecule type" value="Genomic_DNA"/>
</dbReference>
<dbReference type="InterPro" id="IPR051625">
    <property type="entry name" value="Signaling_Regulatory_Domain"/>
</dbReference>
<name>A0A5C3QHC7_9AGAR</name>
<dbReference type="STRING" id="1884261.A0A5C3QHC7"/>
<dbReference type="PROSITE" id="PS50097">
    <property type="entry name" value="BTB"/>
    <property type="match status" value="2"/>
</dbReference>
<feature type="compositionally biased region" description="Polar residues" evidence="3">
    <location>
        <begin position="1064"/>
        <end position="1073"/>
    </location>
</feature>
<accession>A0A5C3QHC7</accession>
<dbReference type="Pfam" id="PF13540">
    <property type="entry name" value="RCC1_2"/>
    <property type="match status" value="1"/>
</dbReference>
<dbReference type="PRINTS" id="PR00633">
    <property type="entry name" value="RCCNDNSATION"/>
</dbReference>
<feature type="domain" description="BTB" evidence="4">
    <location>
        <begin position="636"/>
        <end position="718"/>
    </location>
</feature>
<proteinExistence type="predicted"/>
<dbReference type="CDD" id="cd18186">
    <property type="entry name" value="BTB_POZ_ZBTB_KLHL-like"/>
    <property type="match status" value="2"/>
</dbReference>
<dbReference type="SMART" id="SM00248">
    <property type="entry name" value="ANK"/>
    <property type="match status" value="2"/>
</dbReference>
<dbReference type="Pfam" id="PF12796">
    <property type="entry name" value="Ank_2"/>
    <property type="match status" value="1"/>
</dbReference>
<feature type="region of interest" description="Disordered" evidence="3">
    <location>
        <begin position="1008"/>
        <end position="1106"/>
    </location>
</feature>
<feature type="repeat" description="RCC1" evidence="2">
    <location>
        <begin position="160"/>
        <end position="225"/>
    </location>
</feature>
<organism evidence="5 6">
    <name type="scientific">Pterulicium gracile</name>
    <dbReference type="NCBI Taxonomy" id="1884261"/>
    <lineage>
        <taxon>Eukaryota</taxon>
        <taxon>Fungi</taxon>
        <taxon>Dikarya</taxon>
        <taxon>Basidiomycota</taxon>
        <taxon>Agaricomycotina</taxon>
        <taxon>Agaricomycetes</taxon>
        <taxon>Agaricomycetidae</taxon>
        <taxon>Agaricales</taxon>
        <taxon>Pleurotineae</taxon>
        <taxon>Pterulaceae</taxon>
        <taxon>Pterulicium</taxon>
    </lineage>
</organism>
<evidence type="ECO:0000313" key="5">
    <source>
        <dbReference type="EMBL" id="TFL00520.1"/>
    </source>
</evidence>
<dbReference type="PROSITE" id="PS50012">
    <property type="entry name" value="RCC1_3"/>
    <property type="match status" value="2"/>
</dbReference>
<dbReference type="AlphaFoldDB" id="A0A5C3QHC7"/>